<dbReference type="SMART" id="SM01117">
    <property type="entry name" value="Cyt-b5"/>
    <property type="match status" value="1"/>
</dbReference>
<sequence length="455" mass="53015">MSGMAMFLLMKHYGIYLLDEANKPNQLFTKIHGVWYDLAKYHHPGGQVALNLTDGRDSTVLFESHHLISKKNIKKVLEKYKVDEKTASTLTTLDPKDDGAHYQWKDYENNEFVQDLKFMLQSYFAPIAKQNNCTEFAAAKATYGRWSFLAILTTVFIATIPHYIQGYYWTLFATPFLSWVLIANYTHDAMHFSLSSDWRTNAALPYLLPILSSPWMWYHQHVIGHHAYTNVGRKDPDLAHAPQLKREHESIKWRKLHKNQGTVGRFFLVWSVATMGMNILNDIKTNLKSSYNNVVGFKKLSQKRFILHLFGRFVYCAIMYFWPLFQFSFPKAMVWIIVPNTIFSCLFMGASQINHLSEDCSKSDENFLKHQVITAQNFGNKSNWWFIVSGGLNYQIEHHLFPFVNHCHLPFLAPKVKEICKKHNVEYKELSYSDAFNQHWLHTEQLAKPPISKAQ</sequence>
<evidence type="ECO:0000259" key="2">
    <source>
        <dbReference type="SMART" id="SM01117"/>
    </source>
</evidence>
<dbReference type="GO" id="GO:0016717">
    <property type="term" value="F:oxidoreductase activity, acting on paired donors, with oxidation of a pair of donors resulting in the reduction of molecular oxygen to two molecules of water"/>
    <property type="evidence" value="ECO:0007669"/>
    <property type="project" value="TreeGrafter"/>
</dbReference>
<keyword evidence="1" id="KW-1133">Transmembrane helix</keyword>
<keyword evidence="1" id="KW-0472">Membrane</keyword>
<dbReference type="EMBL" id="BLLK01000046">
    <property type="protein sequence ID" value="GFH52707.1"/>
    <property type="molecule type" value="Genomic_DNA"/>
</dbReference>
<dbReference type="InterPro" id="IPR036400">
    <property type="entry name" value="Cyt_B5-like_heme/steroid_sf"/>
</dbReference>
<proteinExistence type="predicted"/>
<feature type="domain" description="Cytochrome b5 heme-binding" evidence="2">
    <location>
        <begin position="16"/>
        <end position="86"/>
    </location>
</feature>
<keyword evidence="1" id="KW-0812">Transmembrane</keyword>
<keyword evidence="4" id="KW-1185">Reference proteome</keyword>
<dbReference type="Gene3D" id="3.10.120.10">
    <property type="entry name" value="Cytochrome b5-like heme/steroid binding domain"/>
    <property type="match status" value="1"/>
</dbReference>
<comment type="caution">
    <text evidence="3">The sequence shown here is derived from an EMBL/GenBank/DDBJ whole genome shotgun (WGS) entry which is preliminary data.</text>
</comment>
<evidence type="ECO:0000313" key="4">
    <source>
        <dbReference type="Proteomes" id="UP001054902"/>
    </source>
</evidence>
<reference evidence="3 4" key="1">
    <citation type="journal article" date="2021" name="Sci. Rep.">
        <title>The genome of the diatom Chaetoceros tenuissimus carries an ancient integrated fragment of an extant virus.</title>
        <authorList>
            <person name="Hongo Y."/>
            <person name="Kimura K."/>
            <person name="Takaki Y."/>
            <person name="Yoshida Y."/>
            <person name="Baba S."/>
            <person name="Kobayashi G."/>
            <person name="Nagasaki K."/>
            <person name="Hano T."/>
            <person name="Tomaru Y."/>
        </authorList>
    </citation>
    <scope>NUCLEOTIDE SEQUENCE [LARGE SCALE GENOMIC DNA]</scope>
    <source>
        <strain evidence="3 4">NIES-3715</strain>
    </source>
</reference>
<dbReference type="InterPro" id="IPR012171">
    <property type="entry name" value="Fatty_acid_desaturase"/>
</dbReference>
<dbReference type="InterPro" id="IPR001199">
    <property type="entry name" value="Cyt_B5-like_heme/steroid-bd"/>
</dbReference>
<protein>
    <recommendedName>
        <fullName evidence="2">Cytochrome b5 heme-binding domain-containing protein</fullName>
    </recommendedName>
</protein>
<gene>
    <name evidence="3" type="ORF">CTEN210_09183</name>
</gene>
<dbReference type="SUPFAM" id="SSF55856">
    <property type="entry name" value="Cytochrome b5-like heme/steroid binding domain"/>
    <property type="match status" value="1"/>
</dbReference>
<dbReference type="CDD" id="cd03506">
    <property type="entry name" value="Delta6-FADS-like"/>
    <property type="match status" value="1"/>
</dbReference>
<evidence type="ECO:0000256" key="1">
    <source>
        <dbReference type="SAM" id="Phobius"/>
    </source>
</evidence>
<accession>A0AAD3CUY5</accession>
<name>A0AAD3CUY5_9STRA</name>
<dbReference type="AlphaFoldDB" id="A0AAD3CUY5"/>
<feature type="transmembrane region" description="Helical" evidence="1">
    <location>
        <begin position="143"/>
        <end position="160"/>
    </location>
</feature>
<dbReference type="Pfam" id="PF00173">
    <property type="entry name" value="Cyt-b5"/>
    <property type="match status" value="1"/>
</dbReference>
<organism evidence="3 4">
    <name type="scientific">Chaetoceros tenuissimus</name>
    <dbReference type="NCBI Taxonomy" id="426638"/>
    <lineage>
        <taxon>Eukaryota</taxon>
        <taxon>Sar</taxon>
        <taxon>Stramenopiles</taxon>
        <taxon>Ochrophyta</taxon>
        <taxon>Bacillariophyta</taxon>
        <taxon>Coscinodiscophyceae</taxon>
        <taxon>Chaetocerotophycidae</taxon>
        <taxon>Chaetocerotales</taxon>
        <taxon>Chaetocerotaceae</taxon>
        <taxon>Chaetoceros</taxon>
    </lineage>
</organism>
<feature type="transmembrane region" description="Helical" evidence="1">
    <location>
        <begin position="166"/>
        <end position="185"/>
    </location>
</feature>
<dbReference type="PANTHER" id="PTHR19353">
    <property type="entry name" value="FATTY ACID DESATURASE 2"/>
    <property type="match status" value="1"/>
</dbReference>
<feature type="transmembrane region" description="Helical" evidence="1">
    <location>
        <begin position="332"/>
        <end position="350"/>
    </location>
</feature>
<dbReference type="Pfam" id="PF00487">
    <property type="entry name" value="FA_desaturase"/>
    <property type="match status" value="1"/>
</dbReference>
<dbReference type="PIRSF" id="PIRSF015921">
    <property type="entry name" value="FA_sphinglp_des"/>
    <property type="match status" value="1"/>
</dbReference>
<evidence type="ECO:0000313" key="3">
    <source>
        <dbReference type="EMBL" id="GFH52707.1"/>
    </source>
</evidence>
<feature type="transmembrane region" description="Helical" evidence="1">
    <location>
        <begin position="305"/>
        <end position="325"/>
    </location>
</feature>
<dbReference type="PANTHER" id="PTHR19353:SF15">
    <property type="entry name" value="CYTOCHROME B5 HEME-BINDING DOMAIN-CONTAINING PROTEIN"/>
    <property type="match status" value="1"/>
</dbReference>
<dbReference type="GO" id="GO:0006629">
    <property type="term" value="P:lipid metabolic process"/>
    <property type="evidence" value="ECO:0007669"/>
    <property type="project" value="InterPro"/>
</dbReference>
<dbReference type="InterPro" id="IPR005804">
    <property type="entry name" value="FA_desaturase_dom"/>
</dbReference>
<dbReference type="GO" id="GO:0016020">
    <property type="term" value="C:membrane"/>
    <property type="evidence" value="ECO:0007669"/>
    <property type="project" value="TreeGrafter"/>
</dbReference>
<dbReference type="Proteomes" id="UP001054902">
    <property type="component" value="Unassembled WGS sequence"/>
</dbReference>